<dbReference type="GO" id="GO:0043772">
    <property type="term" value="F:acyl-phosphate glycerol-3-phosphate acyltransferase activity"/>
    <property type="evidence" value="ECO:0007669"/>
    <property type="project" value="UniProtKB-UniRule"/>
</dbReference>
<evidence type="ECO:0000256" key="6">
    <source>
        <dbReference type="ARBA" id="ARBA00023098"/>
    </source>
</evidence>
<evidence type="ECO:0000256" key="10">
    <source>
        <dbReference type="HAMAP-Rule" id="MF_01043"/>
    </source>
</evidence>
<comment type="subcellular location">
    <subcellularLocation>
        <location evidence="10">Cell membrane</location>
        <topology evidence="10">Multi-pass membrane protein</topology>
    </subcellularLocation>
</comment>
<evidence type="ECO:0000256" key="3">
    <source>
        <dbReference type="ARBA" id="ARBA00022679"/>
    </source>
</evidence>
<dbReference type="SMART" id="SM01207">
    <property type="entry name" value="G3P_acyltransf"/>
    <property type="match status" value="1"/>
</dbReference>
<dbReference type="InterPro" id="IPR003811">
    <property type="entry name" value="G3P_acylTferase_PlsY"/>
</dbReference>
<feature type="transmembrane region" description="Helical" evidence="10">
    <location>
        <begin position="112"/>
        <end position="134"/>
    </location>
</feature>
<dbReference type="OrthoDB" id="9777124at2"/>
<evidence type="ECO:0000256" key="5">
    <source>
        <dbReference type="ARBA" id="ARBA00022989"/>
    </source>
</evidence>
<evidence type="ECO:0000256" key="7">
    <source>
        <dbReference type="ARBA" id="ARBA00023136"/>
    </source>
</evidence>
<comment type="subunit">
    <text evidence="10">Probably interacts with PlsX.</text>
</comment>
<evidence type="ECO:0000256" key="8">
    <source>
        <dbReference type="ARBA" id="ARBA00023209"/>
    </source>
</evidence>
<keyword evidence="4 10" id="KW-0812">Transmembrane</keyword>
<organism evidence="11 12">
    <name type="scientific">Pseudoalteromonas porphyrae</name>
    <dbReference type="NCBI Taxonomy" id="187330"/>
    <lineage>
        <taxon>Bacteria</taxon>
        <taxon>Pseudomonadati</taxon>
        <taxon>Pseudomonadota</taxon>
        <taxon>Gammaproteobacteria</taxon>
        <taxon>Alteromonadales</taxon>
        <taxon>Pseudoalteromonadaceae</taxon>
        <taxon>Pseudoalteromonas</taxon>
    </lineage>
</organism>
<evidence type="ECO:0000313" key="12">
    <source>
        <dbReference type="Proteomes" id="UP000037848"/>
    </source>
</evidence>
<dbReference type="Pfam" id="PF02660">
    <property type="entry name" value="G3P_acyltransf"/>
    <property type="match status" value="1"/>
</dbReference>
<comment type="catalytic activity">
    <reaction evidence="10">
        <text>an acyl phosphate + sn-glycerol 3-phosphate = a 1-acyl-sn-glycero-3-phosphate + phosphate</text>
        <dbReference type="Rhea" id="RHEA:34075"/>
        <dbReference type="ChEBI" id="CHEBI:43474"/>
        <dbReference type="ChEBI" id="CHEBI:57597"/>
        <dbReference type="ChEBI" id="CHEBI:57970"/>
        <dbReference type="ChEBI" id="CHEBI:59918"/>
        <dbReference type="EC" id="2.3.1.275"/>
    </reaction>
</comment>
<dbReference type="GO" id="GO:0008654">
    <property type="term" value="P:phospholipid biosynthetic process"/>
    <property type="evidence" value="ECO:0007669"/>
    <property type="project" value="UniProtKB-UniRule"/>
</dbReference>
<keyword evidence="8 10" id="KW-0594">Phospholipid biosynthesis</keyword>
<keyword evidence="7 10" id="KW-0472">Membrane</keyword>
<evidence type="ECO:0000256" key="1">
    <source>
        <dbReference type="ARBA" id="ARBA00022475"/>
    </source>
</evidence>
<dbReference type="GO" id="GO:0005886">
    <property type="term" value="C:plasma membrane"/>
    <property type="evidence" value="ECO:0007669"/>
    <property type="project" value="UniProtKB-SubCell"/>
</dbReference>
<feature type="transmembrane region" description="Helical" evidence="10">
    <location>
        <begin position="79"/>
        <end position="100"/>
    </location>
</feature>
<dbReference type="RefSeq" id="WP_054204348.1">
    <property type="nucleotide sequence ID" value="NZ_LHPH01000018.1"/>
</dbReference>
<dbReference type="Proteomes" id="UP000037848">
    <property type="component" value="Unassembled WGS sequence"/>
</dbReference>
<comment type="caution">
    <text evidence="10">Lacks conserved residue(s) required for the propagation of feature annotation.</text>
</comment>
<evidence type="ECO:0000313" key="11">
    <source>
        <dbReference type="EMBL" id="KPH61374.1"/>
    </source>
</evidence>
<keyword evidence="1 10" id="KW-1003">Cell membrane</keyword>
<comment type="similarity">
    <text evidence="10">Belongs to the PlsY family.</text>
</comment>
<dbReference type="STRING" id="187330.AMS58_07125"/>
<keyword evidence="12" id="KW-1185">Reference proteome</keyword>
<evidence type="ECO:0000256" key="9">
    <source>
        <dbReference type="ARBA" id="ARBA00023264"/>
    </source>
</evidence>
<dbReference type="PATRIC" id="fig|187330.3.peg.1389"/>
<sequence>MIAVLMLVLAYLLGSISSAILVSRLFKLPDPRTHGSNNPGATNVYRLGGTLPACLVLVFDILKGTIPVWGAYFLQLDPLTLGLIGVAACLGHMYPVFFHFKGGKAVATAFGTLLPIGLSLGGLLISTWVVIVAITRYSSLGALVAVSLAPLYTWWIKPLYTLPVTFLTILIIFRHRANIKRLFSGEEPKIGDKKKSPPNNTPTK</sequence>
<comment type="caution">
    <text evidence="11">The sequence shown here is derived from an EMBL/GenBank/DDBJ whole genome shotgun (WGS) entry which is preliminary data.</text>
</comment>
<dbReference type="AlphaFoldDB" id="A0A0N1MT72"/>
<proteinExistence type="inferred from homology"/>
<dbReference type="NCBIfam" id="TIGR00023">
    <property type="entry name" value="glycerol-3-phosphate 1-O-acyltransferase PlsY"/>
    <property type="match status" value="1"/>
</dbReference>
<reference evidence="11 12" key="1">
    <citation type="submission" date="2015-08" db="EMBL/GenBank/DDBJ databases">
        <title>Draft Genome Sequence of Pseudoalteromonas porphyrae UCD-SED14.</title>
        <authorList>
            <person name="Coil D.A."/>
            <person name="Jospin G."/>
            <person name="Lee R.D."/>
            <person name="Eisen J.A."/>
        </authorList>
    </citation>
    <scope>NUCLEOTIDE SEQUENCE [LARGE SCALE GENOMIC DNA]</scope>
    <source>
        <strain evidence="11 12">UCD-SED14</strain>
    </source>
</reference>
<dbReference type="EC" id="2.3.1.275" evidence="10"/>
<keyword evidence="3 10" id="KW-0808">Transferase</keyword>
<dbReference type="HAMAP" id="MF_01043">
    <property type="entry name" value="PlsY"/>
    <property type="match status" value="1"/>
</dbReference>
<dbReference type="PANTHER" id="PTHR30309:SF0">
    <property type="entry name" value="GLYCEROL-3-PHOSPHATE ACYLTRANSFERASE-RELATED"/>
    <property type="match status" value="1"/>
</dbReference>
<comment type="function">
    <text evidence="10">Catalyzes the transfer of an acyl group from acyl-phosphate (acyl-PO(4)) to glycerol-3-phosphate (G3P) to form lysophosphatidic acid (LPA). This enzyme utilizes acyl-phosphate as fatty acyl donor, but not acyl-CoA or acyl-ACP.</text>
</comment>
<keyword evidence="5 10" id="KW-1133">Transmembrane helix</keyword>
<keyword evidence="6 10" id="KW-0443">Lipid metabolism</keyword>
<comment type="pathway">
    <text evidence="10">Lipid metabolism; phospholipid metabolism.</text>
</comment>
<accession>A0A0N1MT72</accession>
<keyword evidence="9 10" id="KW-1208">Phospholipid metabolism</keyword>
<keyword evidence="11" id="KW-0012">Acyltransferase</keyword>
<keyword evidence="2 10" id="KW-0444">Lipid biosynthesis</keyword>
<dbReference type="PANTHER" id="PTHR30309">
    <property type="entry name" value="INNER MEMBRANE PROTEIN YGIH"/>
    <property type="match status" value="1"/>
</dbReference>
<evidence type="ECO:0000256" key="2">
    <source>
        <dbReference type="ARBA" id="ARBA00022516"/>
    </source>
</evidence>
<protein>
    <recommendedName>
        <fullName evidence="10">Glycerol-3-phosphate acyltransferase</fullName>
    </recommendedName>
    <alternativeName>
        <fullName evidence="10">Acyl-PO4 G3P acyltransferase</fullName>
    </alternativeName>
    <alternativeName>
        <fullName evidence="10">Acyl-phosphate--glycerol-3-phosphate acyltransferase</fullName>
    </alternativeName>
    <alternativeName>
        <fullName evidence="10">G3P acyltransferase</fullName>
        <shortName evidence="10">GPAT</shortName>
        <ecNumber evidence="10">2.3.1.275</ecNumber>
    </alternativeName>
    <alternativeName>
        <fullName evidence="10">Lysophosphatidic acid synthase</fullName>
        <shortName evidence="10">LPA synthase</shortName>
    </alternativeName>
</protein>
<dbReference type="EMBL" id="LHPH01000018">
    <property type="protein sequence ID" value="KPH61374.1"/>
    <property type="molecule type" value="Genomic_DNA"/>
</dbReference>
<gene>
    <name evidence="10" type="primary">plsY</name>
    <name evidence="11" type="ORF">ADS77_14795</name>
</gene>
<feature type="transmembrane region" description="Helical" evidence="10">
    <location>
        <begin position="154"/>
        <end position="173"/>
    </location>
</feature>
<evidence type="ECO:0000256" key="4">
    <source>
        <dbReference type="ARBA" id="ARBA00022692"/>
    </source>
</evidence>
<dbReference type="UniPathway" id="UPA00085"/>
<name>A0A0N1MT72_9GAMM</name>